<evidence type="ECO:0000256" key="3">
    <source>
        <dbReference type="ARBA" id="ARBA00022643"/>
    </source>
</evidence>
<dbReference type="Pfam" id="PF01207">
    <property type="entry name" value="Dus"/>
    <property type="match status" value="1"/>
</dbReference>
<evidence type="ECO:0000256" key="6">
    <source>
        <dbReference type="ARBA" id="ARBA00023002"/>
    </source>
</evidence>
<dbReference type="SUPFAM" id="SSF51395">
    <property type="entry name" value="FMN-linked oxidoreductases"/>
    <property type="match status" value="1"/>
</dbReference>
<evidence type="ECO:0000256" key="8">
    <source>
        <dbReference type="ARBA" id="ARBA00038313"/>
    </source>
</evidence>
<sequence length="454" mass="51460">MRFKPSSASFSLFTKRNPHLTPINSFMAASSIAETLTISSLPSEVLDDCLCYETTQTPLSNNHQQERDQQQQYSIILGSPSRFLTGESRIERAWAHWKKLGQPKLIVAPMVDNSELPFRMLCRKHGAEAAYTPMLHSRIFTENEKYRSQEFTTCTEDRPLFVQFCANDPDTLLEAALRVEPYCDYVDINLGCPQRIARRGNYGAFLMDNLPLIKSLVEKLALNLNVPVSCKIRVFPELHDTINYARMLEDAGCSLLAVHGRTRDEKDGNKFRANWNAIKAVKNAVRIPVLANGNIRHMDDVHSCLEETGADGVLSAESLLENPALFAGFRTAEWILGSEESNEDGKLDQGDLLVEYLKLCEKYPVPWRMIRSHVHKMLGDWFRIQPHVREDFNAQSKLTFEFLYDMVNQLRQLGVRIPLYAKDSHGGRISANGIGTGIAYLRGSRSDGNRCRCL</sequence>
<dbReference type="PANTHER" id="PTHR11082:SF5">
    <property type="entry name" value="TRNA-DIHYDROURIDINE(16_17) SYNTHASE [NAD(P)(+)]-LIKE"/>
    <property type="match status" value="1"/>
</dbReference>
<dbReference type="InterPro" id="IPR013785">
    <property type="entry name" value="Aldolase_TIM"/>
</dbReference>
<comment type="catalytic activity">
    <reaction evidence="10">
        <text>5,6-dihydrouridine(17) in tRNA + NAD(+) = uridine(17) in tRNA + NADH + H(+)</text>
        <dbReference type="Rhea" id="RHEA:53372"/>
        <dbReference type="Rhea" id="RHEA-COMP:13541"/>
        <dbReference type="Rhea" id="RHEA-COMP:13542"/>
        <dbReference type="ChEBI" id="CHEBI:15378"/>
        <dbReference type="ChEBI" id="CHEBI:57540"/>
        <dbReference type="ChEBI" id="CHEBI:57945"/>
        <dbReference type="ChEBI" id="CHEBI:65315"/>
        <dbReference type="ChEBI" id="CHEBI:74443"/>
        <dbReference type="EC" id="1.3.1.88"/>
    </reaction>
    <physiologicalReaction direction="right-to-left" evidence="10">
        <dbReference type="Rhea" id="RHEA:53374"/>
    </physiologicalReaction>
</comment>
<evidence type="ECO:0000256" key="13">
    <source>
        <dbReference type="ARBA" id="ARBA00049467"/>
    </source>
</evidence>
<organism evidence="15">
    <name type="scientific">Davidia involucrata</name>
    <name type="common">Dove tree</name>
    <dbReference type="NCBI Taxonomy" id="16924"/>
    <lineage>
        <taxon>Eukaryota</taxon>
        <taxon>Viridiplantae</taxon>
        <taxon>Streptophyta</taxon>
        <taxon>Embryophyta</taxon>
        <taxon>Tracheophyta</taxon>
        <taxon>Spermatophyta</taxon>
        <taxon>Magnoliopsida</taxon>
        <taxon>eudicotyledons</taxon>
        <taxon>Gunneridae</taxon>
        <taxon>Pentapetalae</taxon>
        <taxon>asterids</taxon>
        <taxon>Cornales</taxon>
        <taxon>Nyssaceae</taxon>
        <taxon>Davidia</taxon>
    </lineage>
</organism>
<evidence type="ECO:0000259" key="14">
    <source>
        <dbReference type="Pfam" id="PF01207"/>
    </source>
</evidence>
<keyword evidence="5" id="KW-0521">NADP</keyword>
<evidence type="ECO:0000256" key="10">
    <source>
        <dbReference type="ARBA" id="ARBA00047287"/>
    </source>
</evidence>
<keyword evidence="7" id="KW-0520">NAD</keyword>
<name>A0A5B7AQT4_DAVIN</name>
<dbReference type="GO" id="GO:0050660">
    <property type="term" value="F:flavin adenine dinucleotide binding"/>
    <property type="evidence" value="ECO:0007669"/>
    <property type="project" value="InterPro"/>
</dbReference>
<dbReference type="PANTHER" id="PTHR11082">
    <property type="entry name" value="TRNA-DIHYDROURIDINE SYNTHASE"/>
    <property type="match status" value="1"/>
</dbReference>
<feature type="domain" description="DUS-like FMN-binding" evidence="14">
    <location>
        <begin position="107"/>
        <end position="337"/>
    </location>
</feature>
<evidence type="ECO:0000313" key="15">
    <source>
        <dbReference type="EMBL" id="MPA59122.1"/>
    </source>
</evidence>
<dbReference type="AlphaFoldDB" id="A0A5B7AQT4"/>
<keyword evidence="4" id="KW-0819">tRNA processing</keyword>
<evidence type="ECO:0000256" key="5">
    <source>
        <dbReference type="ARBA" id="ARBA00022857"/>
    </source>
</evidence>
<reference evidence="15" key="1">
    <citation type="submission" date="2019-08" db="EMBL/GenBank/DDBJ databases">
        <title>Reference gene set and small RNA set construction with multiple tissues from Davidia involucrata Baill.</title>
        <authorList>
            <person name="Yang H."/>
            <person name="Zhou C."/>
            <person name="Li G."/>
            <person name="Wang J."/>
            <person name="Gao P."/>
            <person name="Wang M."/>
            <person name="Wang R."/>
            <person name="Zhao Y."/>
        </authorList>
    </citation>
    <scope>NUCLEOTIDE SEQUENCE</scope>
    <source>
        <tissue evidence="15">Mixed with DoveR01_LX</tissue>
    </source>
</reference>
<evidence type="ECO:0000256" key="4">
    <source>
        <dbReference type="ARBA" id="ARBA00022694"/>
    </source>
</evidence>
<dbReference type="EC" id="1.3.1.88" evidence="9"/>
<protein>
    <recommendedName>
        <fullName evidence="9">tRNA-dihydrouridine(16/17) synthase [NAD(P)(+)]</fullName>
        <ecNumber evidence="9">1.3.1.88</ecNumber>
    </recommendedName>
</protein>
<comment type="catalytic activity">
    <reaction evidence="12">
        <text>5,6-dihydrouridine(16) in tRNA + NAD(+) = uridine(16) in tRNA + NADH + H(+)</text>
        <dbReference type="Rhea" id="RHEA:53380"/>
        <dbReference type="Rhea" id="RHEA-COMP:13543"/>
        <dbReference type="Rhea" id="RHEA-COMP:13544"/>
        <dbReference type="ChEBI" id="CHEBI:15378"/>
        <dbReference type="ChEBI" id="CHEBI:57540"/>
        <dbReference type="ChEBI" id="CHEBI:57945"/>
        <dbReference type="ChEBI" id="CHEBI:65315"/>
        <dbReference type="ChEBI" id="CHEBI:74443"/>
        <dbReference type="EC" id="1.3.1.88"/>
    </reaction>
    <physiologicalReaction direction="right-to-left" evidence="12">
        <dbReference type="Rhea" id="RHEA:53382"/>
    </physiologicalReaction>
</comment>
<evidence type="ECO:0000256" key="9">
    <source>
        <dbReference type="ARBA" id="ARBA00038890"/>
    </source>
</evidence>
<evidence type="ECO:0000256" key="12">
    <source>
        <dbReference type="ARBA" id="ARBA00048934"/>
    </source>
</evidence>
<dbReference type="GO" id="GO:0102262">
    <property type="term" value="F:tRNA-dihydrouridine16 synthase activity"/>
    <property type="evidence" value="ECO:0007669"/>
    <property type="project" value="RHEA"/>
</dbReference>
<evidence type="ECO:0000256" key="1">
    <source>
        <dbReference type="ARBA" id="ARBA00001917"/>
    </source>
</evidence>
<dbReference type="InterPro" id="IPR035587">
    <property type="entry name" value="DUS-like_FMN-bd"/>
</dbReference>
<comment type="similarity">
    <text evidence="8">Belongs to the Dus family. Dus1 subfamily.</text>
</comment>
<dbReference type="EMBL" id="GHES01028563">
    <property type="protein sequence ID" value="MPA59122.1"/>
    <property type="molecule type" value="Transcribed_RNA"/>
</dbReference>
<dbReference type="InterPro" id="IPR018517">
    <property type="entry name" value="tRNA_hU_synthase_CS"/>
</dbReference>
<comment type="catalytic activity">
    <reaction evidence="11">
        <text>5,6-dihydrouridine(16) in tRNA + NADP(+) = uridine(16) in tRNA + NADPH + H(+)</text>
        <dbReference type="Rhea" id="RHEA:53376"/>
        <dbReference type="Rhea" id="RHEA-COMP:13543"/>
        <dbReference type="Rhea" id="RHEA-COMP:13544"/>
        <dbReference type="ChEBI" id="CHEBI:15378"/>
        <dbReference type="ChEBI" id="CHEBI:57783"/>
        <dbReference type="ChEBI" id="CHEBI:58349"/>
        <dbReference type="ChEBI" id="CHEBI:65315"/>
        <dbReference type="ChEBI" id="CHEBI:74443"/>
        <dbReference type="EC" id="1.3.1.88"/>
    </reaction>
    <physiologicalReaction direction="right-to-left" evidence="11">
        <dbReference type="Rhea" id="RHEA:53378"/>
    </physiologicalReaction>
</comment>
<dbReference type="FunFam" id="3.20.20.70:FF:000162">
    <property type="entry name" value="tRNA-dihydrouridine(16/17) synthase [NAD(P)(+)]-like"/>
    <property type="match status" value="1"/>
</dbReference>
<dbReference type="PROSITE" id="PS01136">
    <property type="entry name" value="UPF0034"/>
    <property type="match status" value="1"/>
</dbReference>
<keyword evidence="2" id="KW-0285">Flavoprotein</keyword>
<comment type="cofactor">
    <cofactor evidence="1">
        <name>FMN</name>
        <dbReference type="ChEBI" id="CHEBI:58210"/>
    </cofactor>
</comment>
<dbReference type="Gene3D" id="3.20.20.70">
    <property type="entry name" value="Aldolase class I"/>
    <property type="match status" value="1"/>
</dbReference>
<comment type="catalytic activity">
    <reaction evidence="13">
        <text>5,6-dihydrouridine(17) in tRNA + NADP(+) = uridine(17) in tRNA + NADPH + H(+)</text>
        <dbReference type="Rhea" id="RHEA:53368"/>
        <dbReference type="Rhea" id="RHEA-COMP:13541"/>
        <dbReference type="Rhea" id="RHEA-COMP:13542"/>
        <dbReference type="ChEBI" id="CHEBI:15378"/>
        <dbReference type="ChEBI" id="CHEBI:57783"/>
        <dbReference type="ChEBI" id="CHEBI:58349"/>
        <dbReference type="ChEBI" id="CHEBI:65315"/>
        <dbReference type="ChEBI" id="CHEBI:74443"/>
        <dbReference type="EC" id="1.3.1.88"/>
    </reaction>
    <physiologicalReaction direction="right-to-left" evidence="13">
        <dbReference type="Rhea" id="RHEA:53370"/>
    </physiologicalReaction>
</comment>
<proteinExistence type="inferred from homology"/>
<keyword evidence="6 15" id="KW-0560">Oxidoreductase</keyword>
<dbReference type="GO" id="GO:0102263">
    <property type="term" value="F:tRNA-dihydrouridine17 synthase activity"/>
    <property type="evidence" value="ECO:0007669"/>
    <property type="project" value="RHEA"/>
</dbReference>
<gene>
    <name evidence="15" type="ORF">Din_028563</name>
</gene>
<accession>A0A5B7AQT4</accession>
<dbReference type="CDD" id="cd02801">
    <property type="entry name" value="DUS_like_FMN"/>
    <property type="match status" value="1"/>
</dbReference>
<evidence type="ECO:0000256" key="7">
    <source>
        <dbReference type="ARBA" id="ARBA00023027"/>
    </source>
</evidence>
<keyword evidence="3" id="KW-0288">FMN</keyword>
<evidence type="ECO:0000256" key="11">
    <source>
        <dbReference type="ARBA" id="ARBA00047652"/>
    </source>
</evidence>
<evidence type="ECO:0000256" key="2">
    <source>
        <dbReference type="ARBA" id="ARBA00022630"/>
    </source>
</evidence>